<evidence type="ECO:0000256" key="12">
    <source>
        <dbReference type="SAM" id="Phobius"/>
    </source>
</evidence>
<evidence type="ECO:0000256" key="9">
    <source>
        <dbReference type="ARBA" id="ARBA00034237"/>
    </source>
</evidence>
<accession>A0A4U9VLX7</accession>
<comment type="catalytic activity">
    <reaction evidence="9">
        <text>L-aspartate(in) + succinate(out) = L-aspartate(out) + succinate(in)</text>
        <dbReference type="Rhea" id="RHEA:29343"/>
        <dbReference type="ChEBI" id="CHEBI:29991"/>
        <dbReference type="ChEBI" id="CHEBI:30031"/>
    </reaction>
    <physiologicalReaction direction="right-to-left" evidence="9">
        <dbReference type="Rhea" id="RHEA:29345"/>
    </physiologicalReaction>
</comment>
<keyword evidence="7 12" id="KW-1133">Transmembrane helix</keyword>
<evidence type="ECO:0000256" key="8">
    <source>
        <dbReference type="ARBA" id="ARBA00023136"/>
    </source>
</evidence>
<evidence type="ECO:0000256" key="11">
    <source>
        <dbReference type="ARBA" id="ARBA00034287"/>
    </source>
</evidence>
<gene>
    <name evidence="13" type="primary">dcuB_2</name>
    <name evidence="13" type="ORF">NCTC12965_05411</name>
</gene>
<organism evidence="13">
    <name type="scientific">Serratia fonticola</name>
    <dbReference type="NCBI Taxonomy" id="47917"/>
    <lineage>
        <taxon>Bacteria</taxon>
        <taxon>Pseudomonadati</taxon>
        <taxon>Pseudomonadota</taxon>
        <taxon>Gammaproteobacteria</taxon>
        <taxon>Enterobacterales</taxon>
        <taxon>Yersiniaceae</taxon>
        <taxon>Serratia</taxon>
    </lineage>
</organism>
<dbReference type="AlphaFoldDB" id="A0A4U9VLX7"/>
<comment type="similarity">
    <text evidence="2">Belongs to the DcuA/DcuB transporter (TC 2.A.13.1) family.</text>
</comment>
<keyword evidence="6 12" id="KW-0812">Transmembrane</keyword>
<dbReference type="PANTHER" id="PTHR36106">
    <property type="entry name" value="ANAEROBIC C4-DICARBOXYLATE TRANSPORTER DCUB"/>
    <property type="match status" value="1"/>
</dbReference>
<comment type="catalytic activity">
    <reaction evidence="10">
        <text>(S)-malate(in) + succinate(out) = (S)-malate(out) + succinate(in)</text>
        <dbReference type="Rhea" id="RHEA:29327"/>
        <dbReference type="ChEBI" id="CHEBI:15589"/>
        <dbReference type="ChEBI" id="CHEBI:30031"/>
    </reaction>
    <physiologicalReaction direction="right-to-left" evidence="10">
        <dbReference type="Rhea" id="RHEA:29329"/>
    </physiologicalReaction>
</comment>
<name>A0A4U9VLX7_SERFO</name>
<dbReference type="GO" id="GO:0015556">
    <property type="term" value="F:C4-dicarboxylate transmembrane transporter activity"/>
    <property type="evidence" value="ECO:0007669"/>
    <property type="project" value="InterPro"/>
</dbReference>
<evidence type="ECO:0000256" key="10">
    <source>
        <dbReference type="ARBA" id="ARBA00034284"/>
    </source>
</evidence>
<dbReference type="GO" id="GO:0005886">
    <property type="term" value="C:plasma membrane"/>
    <property type="evidence" value="ECO:0007669"/>
    <property type="project" value="UniProtKB-SubCell"/>
</dbReference>
<keyword evidence="3" id="KW-0813">Transport</keyword>
<reference evidence="13" key="1">
    <citation type="submission" date="2019-05" db="EMBL/GenBank/DDBJ databases">
        <authorList>
            <consortium name="Pathogen Informatics"/>
        </authorList>
    </citation>
    <scope>NUCLEOTIDE SEQUENCE [LARGE SCALE GENOMIC DNA]</scope>
    <source>
        <strain evidence="13">NCTC12965</strain>
    </source>
</reference>
<evidence type="ECO:0000256" key="2">
    <source>
        <dbReference type="ARBA" id="ARBA00006413"/>
    </source>
</evidence>
<keyword evidence="8 12" id="KW-0472">Membrane</keyword>
<evidence type="ECO:0000313" key="13">
    <source>
        <dbReference type="EMBL" id="VTR46649.1"/>
    </source>
</evidence>
<evidence type="ECO:0000256" key="3">
    <source>
        <dbReference type="ARBA" id="ARBA00022448"/>
    </source>
</evidence>
<proteinExistence type="inferred from homology"/>
<protein>
    <submittedName>
        <fullName evidence="13">Anaerobic C4-dicarboxylate transporter DcuB</fullName>
    </submittedName>
</protein>
<comment type="subcellular location">
    <subcellularLocation>
        <location evidence="1">Cell inner membrane</location>
        <topology evidence="1">Multi-pass membrane protein</topology>
    </subcellularLocation>
</comment>
<keyword evidence="4" id="KW-1003">Cell membrane</keyword>
<evidence type="ECO:0000256" key="5">
    <source>
        <dbReference type="ARBA" id="ARBA00022519"/>
    </source>
</evidence>
<evidence type="ECO:0000256" key="4">
    <source>
        <dbReference type="ARBA" id="ARBA00022475"/>
    </source>
</evidence>
<comment type="catalytic activity">
    <reaction evidence="11">
        <text>fumarate(in) + succinate(out) = fumarate(out) + succinate(in)</text>
        <dbReference type="Rhea" id="RHEA:29323"/>
        <dbReference type="ChEBI" id="CHEBI:29806"/>
        <dbReference type="ChEBI" id="CHEBI:30031"/>
    </reaction>
    <physiologicalReaction direction="right-to-left" evidence="11">
        <dbReference type="Rhea" id="RHEA:29325"/>
    </physiologicalReaction>
</comment>
<evidence type="ECO:0000256" key="7">
    <source>
        <dbReference type="ARBA" id="ARBA00022989"/>
    </source>
</evidence>
<feature type="transmembrane region" description="Helical" evidence="12">
    <location>
        <begin position="86"/>
        <end position="109"/>
    </location>
</feature>
<dbReference type="PANTHER" id="PTHR36106:SF3">
    <property type="entry name" value="ANAEROBIC C4-DICARBOXYLATE TRANSPORTER DCUB"/>
    <property type="match status" value="1"/>
</dbReference>
<evidence type="ECO:0000256" key="6">
    <source>
        <dbReference type="ARBA" id="ARBA00022692"/>
    </source>
</evidence>
<feature type="transmembrane region" description="Helical" evidence="12">
    <location>
        <begin position="25"/>
        <end position="45"/>
    </location>
</feature>
<dbReference type="Pfam" id="PF03605">
    <property type="entry name" value="DcuA_DcuB"/>
    <property type="match status" value="1"/>
</dbReference>
<keyword evidence="5" id="KW-0997">Cell inner membrane</keyword>
<dbReference type="EMBL" id="CABEEZ010000116">
    <property type="protein sequence ID" value="VTR46649.1"/>
    <property type="molecule type" value="Genomic_DNA"/>
</dbReference>
<sequence>MAVVSLVSIIAAGHGIGKAYSLLEILAVSIPASLVGVLMAALWSLRRGKDLDKDADFQARIQDPEQRAYIYGGTETLLNQTFPKQAYWSTLIFFGAIAIVVMLGALPIWRPSFADAKGVLKPLSMNLVSPDDDADRRCGES</sequence>
<dbReference type="InterPro" id="IPR004668">
    <property type="entry name" value="Anaer_Dcu_memb_transpt"/>
</dbReference>
<evidence type="ECO:0000256" key="1">
    <source>
        <dbReference type="ARBA" id="ARBA00004429"/>
    </source>
</evidence>